<organism evidence="2 3">
    <name type="scientific">Mycena rosella</name>
    <name type="common">Pink bonnet</name>
    <name type="synonym">Agaricus rosellus</name>
    <dbReference type="NCBI Taxonomy" id="1033263"/>
    <lineage>
        <taxon>Eukaryota</taxon>
        <taxon>Fungi</taxon>
        <taxon>Dikarya</taxon>
        <taxon>Basidiomycota</taxon>
        <taxon>Agaricomycotina</taxon>
        <taxon>Agaricomycetes</taxon>
        <taxon>Agaricomycetidae</taxon>
        <taxon>Agaricales</taxon>
        <taxon>Marasmiineae</taxon>
        <taxon>Mycenaceae</taxon>
        <taxon>Mycena</taxon>
    </lineage>
</organism>
<feature type="compositionally biased region" description="Basic and acidic residues" evidence="1">
    <location>
        <begin position="57"/>
        <end position="72"/>
    </location>
</feature>
<evidence type="ECO:0000313" key="2">
    <source>
        <dbReference type="EMBL" id="KAJ7667059.1"/>
    </source>
</evidence>
<dbReference type="AlphaFoldDB" id="A0AAD7G8D3"/>
<accession>A0AAD7G8D3</accession>
<feature type="region of interest" description="Disordered" evidence="1">
    <location>
        <begin position="33"/>
        <end position="72"/>
    </location>
</feature>
<comment type="caution">
    <text evidence="2">The sequence shown here is derived from an EMBL/GenBank/DDBJ whole genome shotgun (WGS) entry which is preliminary data.</text>
</comment>
<proteinExistence type="predicted"/>
<name>A0AAD7G8D3_MYCRO</name>
<protein>
    <submittedName>
        <fullName evidence="2">Uncharacterized protein</fullName>
    </submittedName>
</protein>
<sequence length="72" mass="8384">MTAWAHRIRSLRLVCAAGRNFLFDHDTPGLRRNLKPISPGENPEQIQRYRPGGLHPVHLEDRYSSESDEYRV</sequence>
<dbReference type="Proteomes" id="UP001221757">
    <property type="component" value="Unassembled WGS sequence"/>
</dbReference>
<reference evidence="2" key="1">
    <citation type="submission" date="2023-03" db="EMBL/GenBank/DDBJ databases">
        <title>Massive genome expansion in bonnet fungi (Mycena s.s.) driven by repeated elements and novel gene families across ecological guilds.</title>
        <authorList>
            <consortium name="Lawrence Berkeley National Laboratory"/>
            <person name="Harder C.B."/>
            <person name="Miyauchi S."/>
            <person name="Viragh M."/>
            <person name="Kuo A."/>
            <person name="Thoen E."/>
            <person name="Andreopoulos B."/>
            <person name="Lu D."/>
            <person name="Skrede I."/>
            <person name="Drula E."/>
            <person name="Henrissat B."/>
            <person name="Morin E."/>
            <person name="Kohler A."/>
            <person name="Barry K."/>
            <person name="LaButti K."/>
            <person name="Morin E."/>
            <person name="Salamov A."/>
            <person name="Lipzen A."/>
            <person name="Mereny Z."/>
            <person name="Hegedus B."/>
            <person name="Baldrian P."/>
            <person name="Stursova M."/>
            <person name="Weitz H."/>
            <person name="Taylor A."/>
            <person name="Grigoriev I.V."/>
            <person name="Nagy L.G."/>
            <person name="Martin F."/>
            <person name="Kauserud H."/>
        </authorList>
    </citation>
    <scope>NUCLEOTIDE SEQUENCE</scope>
    <source>
        <strain evidence="2">CBHHK067</strain>
    </source>
</reference>
<keyword evidence="3" id="KW-1185">Reference proteome</keyword>
<evidence type="ECO:0000313" key="3">
    <source>
        <dbReference type="Proteomes" id="UP001221757"/>
    </source>
</evidence>
<evidence type="ECO:0000256" key="1">
    <source>
        <dbReference type="SAM" id="MobiDB-lite"/>
    </source>
</evidence>
<dbReference type="EMBL" id="JARKIE010000206">
    <property type="protein sequence ID" value="KAJ7667059.1"/>
    <property type="molecule type" value="Genomic_DNA"/>
</dbReference>
<gene>
    <name evidence="2" type="ORF">B0H17DRAFT_1089198</name>
</gene>